<proteinExistence type="predicted"/>
<dbReference type="PANTHER" id="PTHR39327:SF1">
    <property type="entry name" value="BLR5470 PROTEIN"/>
    <property type="match status" value="1"/>
</dbReference>
<feature type="signal peptide" evidence="1">
    <location>
        <begin position="1"/>
        <end position="34"/>
    </location>
</feature>
<dbReference type="SUPFAM" id="SSF54001">
    <property type="entry name" value="Cysteine proteinases"/>
    <property type="match status" value="1"/>
</dbReference>
<comment type="caution">
    <text evidence="2">The sequence shown here is derived from an EMBL/GenBank/DDBJ whole genome shotgun (WGS) entry which is preliminary data.</text>
</comment>
<dbReference type="Proteomes" id="UP000028411">
    <property type="component" value="Unassembled WGS sequence"/>
</dbReference>
<dbReference type="EMBL" id="JFHR01000012">
    <property type="protein sequence ID" value="KEQ54186.1"/>
    <property type="molecule type" value="Genomic_DNA"/>
</dbReference>
<dbReference type="AlphaFoldDB" id="A0A081RG63"/>
<gene>
    <name evidence="2" type="ORF">BV95_01474</name>
</gene>
<accession>A0A081RG63</accession>
<protein>
    <submittedName>
        <fullName evidence="2">Transglutaminase family protein cysteine peptidase BTLCP</fullName>
    </submittedName>
</protein>
<name>A0A081RG63_SPHCR</name>
<dbReference type="RefSeq" id="WP_037449394.1">
    <property type="nucleotide sequence ID" value="NZ_JFHR01000012.1"/>
</dbReference>
<dbReference type="Pfam" id="PF06035">
    <property type="entry name" value="Peptidase_C93"/>
    <property type="match status" value="1"/>
</dbReference>
<reference evidence="2 3" key="1">
    <citation type="submission" date="2014-02" db="EMBL/GenBank/DDBJ databases">
        <title>Whole genome sequence of Sphingobium chlorophenolicum NBRC 16172.</title>
        <authorList>
            <person name="Gan H.M."/>
            <person name="Gan H.Y."/>
            <person name="Chew T.H."/>
            <person name="Savka M.A."/>
        </authorList>
    </citation>
    <scope>NUCLEOTIDE SEQUENCE [LARGE SCALE GENOMIC DNA]</scope>
    <source>
        <strain evidence="2 3">NBRC 16172</strain>
    </source>
</reference>
<organism evidence="2 3">
    <name type="scientific">Sphingobium chlorophenolicum</name>
    <dbReference type="NCBI Taxonomy" id="46429"/>
    <lineage>
        <taxon>Bacteria</taxon>
        <taxon>Pseudomonadati</taxon>
        <taxon>Pseudomonadota</taxon>
        <taxon>Alphaproteobacteria</taxon>
        <taxon>Sphingomonadales</taxon>
        <taxon>Sphingomonadaceae</taxon>
        <taxon>Sphingobium</taxon>
    </lineage>
</organism>
<feature type="chain" id="PRO_5001763217" evidence="1">
    <location>
        <begin position="35"/>
        <end position="353"/>
    </location>
</feature>
<dbReference type="eggNOG" id="COG3672">
    <property type="taxonomic scope" value="Bacteria"/>
</dbReference>
<dbReference type="PATRIC" id="fig|46429.4.peg.1438"/>
<dbReference type="InterPro" id="IPR038765">
    <property type="entry name" value="Papain-like_cys_pep_sf"/>
</dbReference>
<evidence type="ECO:0000313" key="2">
    <source>
        <dbReference type="EMBL" id="KEQ54186.1"/>
    </source>
</evidence>
<evidence type="ECO:0000313" key="3">
    <source>
        <dbReference type="Proteomes" id="UP000028411"/>
    </source>
</evidence>
<evidence type="ECO:0000256" key="1">
    <source>
        <dbReference type="SAM" id="SignalP"/>
    </source>
</evidence>
<dbReference type="PANTHER" id="PTHR39327">
    <property type="match status" value="1"/>
</dbReference>
<keyword evidence="1" id="KW-0732">Signal</keyword>
<dbReference type="Gene3D" id="3.10.620.30">
    <property type="match status" value="1"/>
</dbReference>
<sequence>MSGFVPSSRPALCRIALRAAPALLLATAGSHALAQAPLGAFPEAFGQGRVAYTPADRVSANLLAGGMSRLAAISAQQGGAVNPAPWIAQPAAPDAIVNDRRINDFSGKLPGWRLQGVQLSVVSYRQPELVPTFMRGFLSPPTAGALPQASAFVMPARPVPALSGQVIPPRSGQPDVFGSVAMPISRTLLDGKWASVSAGLPGKGIWSGVLNAARGSAAQQQVEMINSWVNGRLRFVDDRQGGDNWASAARTLQNGVGDCEDYAIAKMKLLEAAGFDRHAMFLVIARDLVRQADHAVLAVRIGGELMILDNMTDRVLPSSSVSDYRPIMSFNAFGRWTHGYRVTTPAKVQFAAR</sequence>
<dbReference type="InterPro" id="IPR010319">
    <property type="entry name" value="Transglutaminase-like_Cys_pept"/>
</dbReference>
<dbReference type="OrthoDB" id="5401788at2"/>